<dbReference type="SMART" id="SM00529">
    <property type="entry name" value="HTH_DTXR"/>
    <property type="match status" value="1"/>
</dbReference>
<keyword evidence="2" id="KW-0238">DNA-binding</keyword>
<dbReference type="PRINTS" id="PR00598">
    <property type="entry name" value="HTHMARR"/>
</dbReference>
<dbReference type="Gene3D" id="1.10.10.10">
    <property type="entry name" value="Winged helix-like DNA-binding domain superfamily/Winged helix DNA-binding domain"/>
    <property type="match status" value="1"/>
</dbReference>
<sequence length="149" mass="17456">MDFHYADALTHLMGHVVKLYRHNVDLLLQDYDVYPGQPPLLLRLAETDGQMQKELARRIHVKPATLTVMINRMQKAGLVERRPDPHDQRVARVYLTEKGRRAADAVKEALRTIESRCLEHFSLEEKLLFRRLLKQMLDDLEAFRNEIGK</sequence>
<evidence type="ECO:0000256" key="1">
    <source>
        <dbReference type="ARBA" id="ARBA00023015"/>
    </source>
</evidence>
<dbReference type="EMBL" id="JAPYYP010000001">
    <property type="protein sequence ID" value="MDA5106744.1"/>
    <property type="molecule type" value="Genomic_DNA"/>
</dbReference>
<keyword evidence="1" id="KW-0805">Transcription regulation</keyword>
<proteinExistence type="predicted"/>
<accession>A0A9X3Z1N3</accession>
<dbReference type="PROSITE" id="PS50995">
    <property type="entry name" value="HTH_MARR_2"/>
    <property type="match status" value="1"/>
</dbReference>
<evidence type="ECO:0000256" key="3">
    <source>
        <dbReference type="ARBA" id="ARBA00023163"/>
    </source>
</evidence>
<feature type="domain" description="HTH marR-type" evidence="4">
    <location>
        <begin position="6"/>
        <end position="138"/>
    </location>
</feature>
<evidence type="ECO:0000259" key="4">
    <source>
        <dbReference type="PROSITE" id="PS50995"/>
    </source>
</evidence>
<dbReference type="AlphaFoldDB" id="A0A9X3Z1N3"/>
<protein>
    <submittedName>
        <fullName evidence="5">MarR family transcriptional regulator</fullName>
    </submittedName>
</protein>
<dbReference type="RefSeq" id="WP_035297686.1">
    <property type="nucleotide sequence ID" value="NZ_JAPYYP010000001.1"/>
</dbReference>
<dbReference type="InterPro" id="IPR036388">
    <property type="entry name" value="WH-like_DNA-bd_sf"/>
</dbReference>
<dbReference type="SUPFAM" id="SSF46785">
    <property type="entry name" value="Winged helix' DNA-binding domain"/>
    <property type="match status" value="1"/>
</dbReference>
<keyword evidence="3" id="KW-0804">Transcription</keyword>
<dbReference type="SMART" id="SM00347">
    <property type="entry name" value="HTH_MARR"/>
    <property type="match status" value="1"/>
</dbReference>
<dbReference type="PANTHER" id="PTHR42756">
    <property type="entry name" value="TRANSCRIPTIONAL REGULATOR, MARR"/>
    <property type="match status" value="1"/>
</dbReference>
<evidence type="ECO:0000313" key="6">
    <source>
        <dbReference type="Proteomes" id="UP001151071"/>
    </source>
</evidence>
<dbReference type="GO" id="GO:0003700">
    <property type="term" value="F:DNA-binding transcription factor activity"/>
    <property type="evidence" value="ECO:0007669"/>
    <property type="project" value="InterPro"/>
</dbReference>
<dbReference type="GO" id="GO:0046914">
    <property type="term" value="F:transition metal ion binding"/>
    <property type="evidence" value="ECO:0007669"/>
    <property type="project" value="InterPro"/>
</dbReference>
<dbReference type="Proteomes" id="UP001151071">
    <property type="component" value="Unassembled WGS sequence"/>
</dbReference>
<evidence type="ECO:0000256" key="2">
    <source>
        <dbReference type="ARBA" id="ARBA00023125"/>
    </source>
</evidence>
<dbReference type="InterPro" id="IPR000835">
    <property type="entry name" value="HTH_MarR-typ"/>
</dbReference>
<dbReference type="InterPro" id="IPR022689">
    <property type="entry name" value="Iron_dep_repressor"/>
</dbReference>
<dbReference type="GO" id="GO:0003677">
    <property type="term" value="F:DNA binding"/>
    <property type="evidence" value="ECO:0007669"/>
    <property type="project" value="UniProtKB-KW"/>
</dbReference>
<evidence type="ECO:0000313" key="5">
    <source>
        <dbReference type="EMBL" id="MDA5106744.1"/>
    </source>
</evidence>
<organism evidence="5 6">
    <name type="scientific">Brevibacillus thermoruber</name>
    <dbReference type="NCBI Taxonomy" id="33942"/>
    <lineage>
        <taxon>Bacteria</taxon>
        <taxon>Bacillati</taxon>
        <taxon>Bacillota</taxon>
        <taxon>Bacilli</taxon>
        <taxon>Bacillales</taxon>
        <taxon>Paenibacillaceae</taxon>
        <taxon>Brevibacillus</taxon>
    </lineage>
</organism>
<name>A0A9X3Z1N3_9BACL</name>
<dbReference type="PANTHER" id="PTHR42756:SF1">
    <property type="entry name" value="TRANSCRIPTIONAL REPRESSOR OF EMRAB OPERON"/>
    <property type="match status" value="1"/>
</dbReference>
<reference evidence="5" key="1">
    <citation type="submission" date="2022-12" db="EMBL/GenBank/DDBJ databases">
        <title>Draft genome sequence of the thermophilic strain Brevibacillus thermoruber HT42, isolated from Los Humeros, Puebla, Mexico, with biotechnological potential.</title>
        <authorList>
            <person name="Lara Sanchez J."/>
            <person name="Solis Palacios R."/>
            <person name="Bustos Baena A.S."/>
            <person name="Ruz Baez A.E."/>
            <person name="Espinosa Luna G."/>
            <person name="Oliart Ros R.M."/>
        </authorList>
    </citation>
    <scope>NUCLEOTIDE SEQUENCE</scope>
    <source>
        <strain evidence="5">HT42</strain>
    </source>
</reference>
<dbReference type="InterPro" id="IPR036390">
    <property type="entry name" value="WH_DNA-bd_sf"/>
</dbReference>
<comment type="caution">
    <text evidence="5">The sequence shown here is derived from an EMBL/GenBank/DDBJ whole genome shotgun (WGS) entry which is preliminary data.</text>
</comment>
<dbReference type="Pfam" id="PF01047">
    <property type="entry name" value="MarR"/>
    <property type="match status" value="1"/>
</dbReference>
<gene>
    <name evidence="5" type="ORF">O3V59_00050</name>
</gene>
<keyword evidence="6" id="KW-1185">Reference proteome</keyword>